<name>A0A151JS08_9HYME</name>
<sequence>MPSCFICGIELYTINQLHRHFKLIHKLDDNHNVFKCAEVACYQQCSNWTVFRRYLNKFHIFATQNSSVPLEVISSSFPLSNDESVHKIPFNYSNVPFYDNSYVSNEFNKDENFSLSTHDFHSKFPINQFFFKDVIRTHVSTLIGKLNSQPSSRKMVQNYIEDTTDFLCTVVSLLCTDITTILHDQNVNSNIVDKICSKLGVLKNPFEGLHSEYLRLKFLKKLGFYTAPKEYIIASDMFTKKVNGKVLINTDNVKGQYIPLRKFLKIFLELPNVLNVIMNALRKSSCEDTADRINYGNKRIFNILITELKQQLCAYRFMIQKNLDTMLEVGSEEKSNYYNTIYLPENFSNGNFMQHVSVTFKGTLYHTGMCVAIGVDDDGGPEFGIISSILVNLDGNICFICSVLSCIMYSEHYHAYNVTNTTKTISIIITDLLDYLLLLFCRCCDEKQYVTLHHLL</sequence>
<evidence type="ECO:0000313" key="3">
    <source>
        <dbReference type="Proteomes" id="UP000078492"/>
    </source>
</evidence>
<reference evidence="2 3" key="1">
    <citation type="submission" date="2015-09" db="EMBL/GenBank/DDBJ databases">
        <title>Trachymyrmex cornetzi WGS genome.</title>
        <authorList>
            <person name="Nygaard S."/>
            <person name="Hu H."/>
            <person name="Boomsma J."/>
            <person name="Zhang G."/>
        </authorList>
    </citation>
    <scope>NUCLEOTIDE SEQUENCE [LARGE SCALE GENOMIC DNA]</scope>
    <source>
        <strain evidence="2">Tcor2-1</strain>
        <tissue evidence="2">Whole body</tissue>
    </source>
</reference>
<organism evidence="2 3">
    <name type="scientific">Trachymyrmex cornetzi</name>
    <dbReference type="NCBI Taxonomy" id="471704"/>
    <lineage>
        <taxon>Eukaryota</taxon>
        <taxon>Metazoa</taxon>
        <taxon>Ecdysozoa</taxon>
        <taxon>Arthropoda</taxon>
        <taxon>Hexapoda</taxon>
        <taxon>Insecta</taxon>
        <taxon>Pterygota</taxon>
        <taxon>Neoptera</taxon>
        <taxon>Endopterygota</taxon>
        <taxon>Hymenoptera</taxon>
        <taxon>Apocrita</taxon>
        <taxon>Aculeata</taxon>
        <taxon>Formicoidea</taxon>
        <taxon>Formicidae</taxon>
        <taxon>Myrmicinae</taxon>
        <taxon>Trachymyrmex</taxon>
    </lineage>
</organism>
<dbReference type="AlphaFoldDB" id="A0A151JS08"/>
<gene>
    <name evidence="2" type="ORF">ALC57_00385</name>
</gene>
<evidence type="ECO:0000313" key="2">
    <source>
        <dbReference type="EMBL" id="KYN30159.1"/>
    </source>
</evidence>
<keyword evidence="3" id="KW-1185">Reference proteome</keyword>
<dbReference type="Proteomes" id="UP000078492">
    <property type="component" value="Unassembled WGS sequence"/>
</dbReference>
<evidence type="ECO:0000259" key="1">
    <source>
        <dbReference type="PROSITE" id="PS00028"/>
    </source>
</evidence>
<accession>A0A151JS08</accession>
<protein>
    <recommendedName>
        <fullName evidence="1">C2H2-type domain-containing protein</fullName>
    </recommendedName>
</protein>
<dbReference type="PROSITE" id="PS00028">
    <property type="entry name" value="ZINC_FINGER_C2H2_1"/>
    <property type="match status" value="1"/>
</dbReference>
<proteinExistence type="predicted"/>
<dbReference type="InterPro" id="IPR013087">
    <property type="entry name" value="Znf_C2H2_type"/>
</dbReference>
<feature type="domain" description="C2H2-type" evidence="1">
    <location>
        <begin position="4"/>
        <end position="25"/>
    </location>
</feature>
<dbReference type="EMBL" id="KQ978553">
    <property type="protein sequence ID" value="KYN30159.1"/>
    <property type="molecule type" value="Genomic_DNA"/>
</dbReference>